<accession>A0ACB6Z3D0</accession>
<sequence length="231" mass="26148">MCNHERRHLRTNCDRMNFALRHRLPFPFGRVLASRYPRSLGRPHLLSAEARRVSSQSIPESTHVVSISFPPLPDTLPEPPAYPCPHLTNFVALNPLYQRHWRVCASYNNVRDVKTVALEKKFTLTKYRHTLEFFNDVMGLQGICAKEKHHPIGVRFTFTTLTFTLKTSNAVPAHSPPDPPRSPGITLRDMRLATLIEKLFEDKFVLSGKGLGSTDAPDARDQPSDPTDVVS</sequence>
<comment type="caution">
    <text evidence="1">The sequence shown here is derived from an EMBL/GenBank/DDBJ whole genome shotgun (WGS) entry which is preliminary data.</text>
</comment>
<gene>
    <name evidence="1" type="ORF">BDM02DRAFT_1242909</name>
</gene>
<name>A0ACB6Z3D0_THEGA</name>
<protein>
    <submittedName>
        <fullName evidence="1">Uncharacterized protein</fullName>
    </submittedName>
</protein>
<reference evidence="1" key="2">
    <citation type="journal article" date="2020" name="Nat. Commun.">
        <title>Large-scale genome sequencing of mycorrhizal fungi provides insights into the early evolution of symbiotic traits.</title>
        <authorList>
            <person name="Miyauchi S."/>
            <person name="Kiss E."/>
            <person name="Kuo A."/>
            <person name="Drula E."/>
            <person name="Kohler A."/>
            <person name="Sanchez-Garcia M."/>
            <person name="Morin E."/>
            <person name="Andreopoulos B."/>
            <person name="Barry K.W."/>
            <person name="Bonito G."/>
            <person name="Buee M."/>
            <person name="Carver A."/>
            <person name="Chen C."/>
            <person name="Cichocki N."/>
            <person name="Clum A."/>
            <person name="Culley D."/>
            <person name="Crous P.W."/>
            <person name="Fauchery L."/>
            <person name="Girlanda M."/>
            <person name="Hayes R.D."/>
            <person name="Keri Z."/>
            <person name="LaButti K."/>
            <person name="Lipzen A."/>
            <person name="Lombard V."/>
            <person name="Magnuson J."/>
            <person name="Maillard F."/>
            <person name="Murat C."/>
            <person name="Nolan M."/>
            <person name="Ohm R.A."/>
            <person name="Pangilinan J."/>
            <person name="Pereira M.F."/>
            <person name="Perotto S."/>
            <person name="Peter M."/>
            <person name="Pfister S."/>
            <person name="Riley R."/>
            <person name="Sitrit Y."/>
            <person name="Stielow J.B."/>
            <person name="Szollosi G."/>
            <person name="Zifcakova L."/>
            <person name="Stursova M."/>
            <person name="Spatafora J.W."/>
            <person name="Tedersoo L."/>
            <person name="Vaario L.M."/>
            <person name="Yamada A."/>
            <person name="Yan M."/>
            <person name="Wang P."/>
            <person name="Xu J."/>
            <person name="Bruns T."/>
            <person name="Baldrian P."/>
            <person name="Vilgalys R."/>
            <person name="Dunand C."/>
            <person name="Henrissat B."/>
            <person name="Grigoriev I.V."/>
            <person name="Hibbett D."/>
            <person name="Nagy L.G."/>
            <person name="Martin F.M."/>
        </authorList>
    </citation>
    <scope>NUCLEOTIDE SEQUENCE</scope>
    <source>
        <strain evidence="1">P2</strain>
    </source>
</reference>
<reference evidence="1" key="1">
    <citation type="submission" date="2019-10" db="EMBL/GenBank/DDBJ databases">
        <authorList>
            <consortium name="DOE Joint Genome Institute"/>
            <person name="Kuo A."/>
            <person name="Miyauchi S."/>
            <person name="Kiss E."/>
            <person name="Drula E."/>
            <person name="Kohler A."/>
            <person name="Sanchez-Garcia M."/>
            <person name="Andreopoulos B."/>
            <person name="Barry K.W."/>
            <person name="Bonito G."/>
            <person name="Buee M."/>
            <person name="Carver A."/>
            <person name="Chen C."/>
            <person name="Cichocki N."/>
            <person name="Clum A."/>
            <person name="Culley D."/>
            <person name="Crous P.W."/>
            <person name="Fauchery L."/>
            <person name="Girlanda M."/>
            <person name="Hayes R."/>
            <person name="Keri Z."/>
            <person name="Labutti K."/>
            <person name="Lipzen A."/>
            <person name="Lombard V."/>
            <person name="Magnuson J."/>
            <person name="Maillard F."/>
            <person name="Morin E."/>
            <person name="Murat C."/>
            <person name="Nolan M."/>
            <person name="Ohm R."/>
            <person name="Pangilinan J."/>
            <person name="Pereira M."/>
            <person name="Perotto S."/>
            <person name="Peter M."/>
            <person name="Riley R."/>
            <person name="Sitrit Y."/>
            <person name="Stielow B."/>
            <person name="Szollosi G."/>
            <person name="Zifcakova L."/>
            <person name="Stursova M."/>
            <person name="Spatafora J.W."/>
            <person name="Tedersoo L."/>
            <person name="Vaario L.-M."/>
            <person name="Yamada A."/>
            <person name="Yan M."/>
            <person name="Wang P."/>
            <person name="Xu J."/>
            <person name="Bruns T."/>
            <person name="Baldrian P."/>
            <person name="Vilgalys R."/>
            <person name="Henrissat B."/>
            <person name="Grigoriev I.V."/>
            <person name="Hibbett D."/>
            <person name="Nagy L.G."/>
            <person name="Martin F.M."/>
        </authorList>
    </citation>
    <scope>NUCLEOTIDE SEQUENCE</scope>
    <source>
        <strain evidence="1">P2</strain>
    </source>
</reference>
<dbReference type="Proteomes" id="UP000886501">
    <property type="component" value="Unassembled WGS sequence"/>
</dbReference>
<evidence type="ECO:0000313" key="2">
    <source>
        <dbReference type="Proteomes" id="UP000886501"/>
    </source>
</evidence>
<evidence type="ECO:0000313" key="1">
    <source>
        <dbReference type="EMBL" id="KAF9644029.1"/>
    </source>
</evidence>
<dbReference type="EMBL" id="MU118166">
    <property type="protein sequence ID" value="KAF9644029.1"/>
    <property type="molecule type" value="Genomic_DNA"/>
</dbReference>
<proteinExistence type="predicted"/>
<keyword evidence="2" id="KW-1185">Reference proteome</keyword>
<organism evidence="1 2">
    <name type="scientific">Thelephora ganbajun</name>
    <name type="common">Ganba fungus</name>
    <dbReference type="NCBI Taxonomy" id="370292"/>
    <lineage>
        <taxon>Eukaryota</taxon>
        <taxon>Fungi</taxon>
        <taxon>Dikarya</taxon>
        <taxon>Basidiomycota</taxon>
        <taxon>Agaricomycotina</taxon>
        <taxon>Agaricomycetes</taxon>
        <taxon>Thelephorales</taxon>
        <taxon>Thelephoraceae</taxon>
        <taxon>Thelephora</taxon>
    </lineage>
</organism>